<dbReference type="RefSeq" id="WP_119635739.1">
    <property type="nucleotide sequence ID" value="NZ_CP170216.1"/>
</dbReference>
<comment type="caution">
    <text evidence="1">The sequence shown here is derived from an EMBL/GenBank/DDBJ whole genome shotgun (WGS) entry which is preliminary data.</text>
</comment>
<protein>
    <submittedName>
        <fullName evidence="1">Uncharacterized protein</fullName>
    </submittedName>
</protein>
<name>A0A418JGX0_STAHY</name>
<dbReference type="Proteomes" id="UP000285625">
    <property type="component" value="Unassembled WGS sequence"/>
</dbReference>
<proteinExistence type="predicted"/>
<sequence length="374" mass="43053">MKITFDDIVNQEGFIQAHYYDDVHMGDIRFEMSDPIDIRNDLVAEAFAALCGQYYDEIEFAFKVSAPTKSEIEKRTNARVICSTGLRFWNLNKMISNEVKTLNFSGDVSNLSALSLTPGDTNKVSLDFGSESIHMYDMFDRWNSRIVKTNVMETHFPLITSDYYAIGAILYKDYFNTRYMITGLQLNPITANMTKIEAEQAIAGMVNLPHTLGLTAVGHTHIACRQWGDELNTAIQTGKVSQPEVVTQQQLLVMIENDRNRLGLPLDKIMLNPTHIIWGQNVKLDFLALYVLKHLGRDVATNLVNDIPKEAEQWVAYTNLDFYERYYPGGLNYMPDDVRTFVQHQLEHFEITYYTDEDWHAFQSIQEKILKTRK</sequence>
<dbReference type="STRING" id="1284.SHYC_02085"/>
<organism evidence="1 2">
    <name type="scientific">Staphylococcus hyicus</name>
    <dbReference type="NCBI Taxonomy" id="1284"/>
    <lineage>
        <taxon>Bacteria</taxon>
        <taxon>Bacillati</taxon>
        <taxon>Bacillota</taxon>
        <taxon>Bacilli</taxon>
        <taxon>Bacillales</taxon>
        <taxon>Staphylococcaceae</taxon>
        <taxon>Staphylococcus</taxon>
    </lineage>
</organism>
<evidence type="ECO:0000313" key="2">
    <source>
        <dbReference type="Proteomes" id="UP000285625"/>
    </source>
</evidence>
<dbReference type="EMBL" id="QXVO01000037">
    <property type="protein sequence ID" value="RIO43819.1"/>
    <property type="molecule type" value="Genomic_DNA"/>
</dbReference>
<dbReference type="AlphaFoldDB" id="A0A418JGX0"/>
<evidence type="ECO:0000313" key="1">
    <source>
        <dbReference type="EMBL" id="RIO43819.1"/>
    </source>
</evidence>
<accession>A0A418JGX0</accession>
<gene>
    <name evidence="1" type="ORF">BUZ57_10230</name>
</gene>
<reference evidence="1 2" key="1">
    <citation type="journal article" date="2016" name="Front. Microbiol.">
        <title>Comprehensive Phylogenetic Analysis of Bovine Non-aureus Staphylococci Species Based on Whole-Genome Sequencing.</title>
        <authorList>
            <person name="Naushad S."/>
            <person name="Barkema H.W."/>
            <person name="Luby C."/>
            <person name="Condas L.A."/>
            <person name="Nobrega D.B."/>
            <person name="Carson D.A."/>
            <person name="De Buck J."/>
        </authorList>
    </citation>
    <scope>NUCLEOTIDE SEQUENCE [LARGE SCALE GENOMIC DNA]</scope>
    <source>
        <strain evidence="1 2">SNUC 5959</strain>
    </source>
</reference>